<name>A0ABU9MXR5_9GAMM</name>
<evidence type="ECO:0008006" key="4">
    <source>
        <dbReference type="Google" id="ProtNLM"/>
    </source>
</evidence>
<reference evidence="2 3" key="1">
    <citation type="submission" date="2024-03" db="EMBL/GenBank/DDBJ databases">
        <title>Pseudoalteromonas qingdaonensis sp. nov., isolated from the intestines of marine benthic organisms.</title>
        <authorList>
            <person name="Lin X."/>
            <person name="Fang S."/>
            <person name="Hu X."/>
        </authorList>
    </citation>
    <scope>NUCLEOTIDE SEQUENCE [LARGE SCALE GENOMIC DNA]</scope>
    <source>
        <strain evidence="2 3">YIC-827</strain>
    </source>
</reference>
<keyword evidence="3" id="KW-1185">Reference proteome</keyword>
<dbReference type="RefSeq" id="WP_342678702.1">
    <property type="nucleotide sequence ID" value="NZ_JBCGCU010000010.1"/>
</dbReference>
<sequence>MNRYALLLSAMLTFAASNVQAELEVYKDYDLGTSILEVTTVKVDPNMGDVYLEGLRDTWVKAVKMQKELGYIKDWKIYASDLPISGDFNLVLVVWFEKAADLEPNKEKYQAFMKQWGEENQENSRKISKEYPKIRTLTGQYRMREVIMK</sequence>
<proteinExistence type="predicted"/>
<feature type="chain" id="PRO_5045727580" description="NIPSNAP domain-containing protein" evidence="1">
    <location>
        <begin position="22"/>
        <end position="149"/>
    </location>
</feature>
<dbReference type="EMBL" id="JBCGCU010000010">
    <property type="protein sequence ID" value="MEM0515773.1"/>
    <property type="molecule type" value="Genomic_DNA"/>
</dbReference>
<organism evidence="2 3">
    <name type="scientific">Pseudoalteromonas qingdaonensis</name>
    <dbReference type="NCBI Taxonomy" id="3131913"/>
    <lineage>
        <taxon>Bacteria</taxon>
        <taxon>Pseudomonadati</taxon>
        <taxon>Pseudomonadota</taxon>
        <taxon>Gammaproteobacteria</taxon>
        <taxon>Alteromonadales</taxon>
        <taxon>Pseudoalteromonadaceae</taxon>
        <taxon>Pseudoalteromonas</taxon>
    </lineage>
</organism>
<feature type="signal peptide" evidence="1">
    <location>
        <begin position="1"/>
        <end position="21"/>
    </location>
</feature>
<evidence type="ECO:0000256" key="1">
    <source>
        <dbReference type="SAM" id="SignalP"/>
    </source>
</evidence>
<gene>
    <name evidence="2" type="ORF">WCN91_10185</name>
</gene>
<accession>A0ABU9MXR5</accession>
<evidence type="ECO:0000313" key="3">
    <source>
        <dbReference type="Proteomes" id="UP001447008"/>
    </source>
</evidence>
<comment type="caution">
    <text evidence="2">The sequence shown here is derived from an EMBL/GenBank/DDBJ whole genome shotgun (WGS) entry which is preliminary data.</text>
</comment>
<protein>
    <recommendedName>
        <fullName evidence="4">NIPSNAP domain-containing protein</fullName>
    </recommendedName>
</protein>
<dbReference type="Proteomes" id="UP001447008">
    <property type="component" value="Unassembled WGS sequence"/>
</dbReference>
<evidence type="ECO:0000313" key="2">
    <source>
        <dbReference type="EMBL" id="MEM0515773.1"/>
    </source>
</evidence>
<keyword evidence="1" id="KW-0732">Signal</keyword>